<evidence type="ECO:0000259" key="6">
    <source>
        <dbReference type="PROSITE" id="PS51007"/>
    </source>
</evidence>
<dbReference type="InterPro" id="IPR036909">
    <property type="entry name" value="Cyt_c-like_dom_sf"/>
</dbReference>
<accession>A0A1H6FBG4</accession>
<dbReference type="Proteomes" id="UP000236724">
    <property type="component" value="Unassembled WGS sequence"/>
</dbReference>
<dbReference type="PROSITE" id="PS51007">
    <property type="entry name" value="CYTC"/>
    <property type="match status" value="2"/>
</dbReference>
<protein>
    <submittedName>
        <fullName evidence="7">Cytochrome c4</fullName>
    </submittedName>
</protein>
<dbReference type="SUPFAM" id="SSF46626">
    <property type="entry name" value="Cytochrome c"/>
    <property type="match status" value="2"/>
</dbReference>
<dbReference type="Pfam" id="PF00034">
    <property type="entry name" value="Cytochrom_C"/>
    <property type="match status" value="2"/>
</dbReference>
<proteinExistence type="predicted"/>
<evidence type="ECO:0000256" key="1">
    <source>
        <dbReference type="ARBA" id="ARBA00022617"/>
    </source>
</evidence>
<name>A0A1H6FBG4_9GAMM</name>
<keyword evidence="8" id="KW-1185">Reference proteome</keyword>
<feature type="compositionally biased region" description="Polar residues" evidence="5">
    <location>
        <begin position="230"/>
        <end position="247"/>
    </location>
</feature>
<evidence type="ECO:0000256" key="3">
    <source>
        <dbReference type="ARBA" id="ARBA00023004"/>
    </source>
</evidence>
<evidence type="ECO:0000256" key="2">
    <source>
        <dbReference type="ARBA" id="ARBA00022723"/>
    </source>
</evidence>
<evidence type="ECO:0000313" key="8">
    <source>
        <dbReference type="Proteomes" id="UP000236724"/>
    </source>
</evidence>
<dbReference type="GO" id="GO:0020037">
    <property type="term" value="F:heme binding"/>
    <property type="evidence" value="ECO:0007669"/>
    <property type="project" value="InterPro"/>
</dbReference>
<dbReference type="PANTHER" id="PTHR33751:SF1">
    <property type="entry name" value="CBB3-TYPE CYTOCHROME C OXIDASE SUBUNIT FIXP"/>
    <property type="match status" value="1"/>
</dbReference>
<feature type="region of interest" description="Disordered" evidence="5">
    <location>
        <begin position="228"/>
        <end position="247"/>
    </location>
</feature>
<dbReference type="RefSeq" id="WP_103920151.1">
    <property type="nucleotide sequence ID" value="NZ_FMSV02000483.1"/>
</dbReference>
<keyword evidence="1 4" id="KW-0349">Heme</keyword>
<dbReference type="InterPro" id="IPR050597">
    <property type="entry name" value="Cytochrome_c_Oxidase_Subunit"/>
</dbReference>
<dbReference type="EMBL" id="FMSV02000483">
    <property type="protein sequence ID" value="SEH06364.1"/>
    <property type="molecule type" value="Genomic_DNA"/>
</dbReference>
<dbReference type="PANTHER" id="PTHR33751">
    <property type="entry name" value="CBB3-TYPE CYTOCHROME C OXIDASE SUBUNIT FIXP"/>
    <property type="match status" value="1"/>
</dbReference>
<keyword evidence="2 4" id="KW-0479">Metal-binding</keyword>
<organism evidence="7 8">
    <name type="scientific">Candidatus Venteria ishoeyi</name>
    <dbReference type="NCBI Taxonomy" id="1899563"/>
    <lineage>
        <taxon>Bacteria</taxon>
        <taxon>Pseudomonadati</taxon>
        <taxon>Pseudomonadota</taxon>
        <taxon>Gammaproteobacteria</taxon>
        <taxon>Thiotrichales</taxon>
        <taxon>Thiotrichaceae</taxon>
        <taxon>Venteria</taxon>
    </lineage>
</organism>
<dbReference type="OrthoDB" id="188778at2"/>
<dbReference type="Gene3D" id="1.10.760.10">
    <property type="entry name" value="Cytochrome c-like domain"/>
    <property type="match status" value="2"/>
</dbReference>
<dbReference type="AlphaFoldDB" id="A0A1H6FBG4"/>
<evidence type="ECO:0000313" key="7">
    <source>
        <dbReference type="EMBL" id="SEH06364.1"/>
    </source>
</evidence>
<feature type="domain" description="Cytochrome c" evidence="6">
    <location>
        <begin position="45"/>
        <end position="127"/>
    </location>
</feature>
<dbReference type="GO" id="GO:0009055">
    <property type="term" value="F:electron transfer activity"/>
    <property type="evidence" value="ECO:0007669"/>
    <property type="project" value="InterPro"/>
</dbReference>
<dbReference type="InterPro" id="IPR009056">
    <property type="entry name" value="Cyt_c-like_dom"/>
</dbReference>
<dbReference type="GO" id="GO:0046872">
    <property type="term" value="F:metal ion binding"/>
    <property type="evidence" value="ECO:0007669"/>
    <property type="project" value="UniProtKB-KW"/>
</dbReference>
<evidence type="ECO:0000256" key="4">
    <source>
        <dbReference type="PROSITE-ProRule" id="PRU00433"/>
    </source>
</evidence>
<sequence>MNKILQTFVIAPFLIALGTGLFFTSHIVMAWSISKEQQGIMHLEPNLKKGRNLFRTCAVCHAPTAWGTPDGHYPQIASQHQQVVIKQMLDIRSGNRDNPTMYPFTLKSVMKSDQDIANVSAYVASLPMSPYNEKGSGMDLQHGKALYDKHCTECHGDNGEGDNKSTFPRVHGQHYHYILRQLLWMQNGKRRNANDDMLKKIRTFNMRDLDAVSDYISRLPVADNLKAKQGWNNPDFSQNFRSRMPNQ</sequence>
<reference evidence="7 8" key="1">
    <citation type="submission" date="2016-10" db="EMBL/GenBank/DDBJ databases">
        <authorList>
            <person name="de Groot N.N."/>
        </authorList>
    </citation>
    <scope>NUCLEOTIDE SEQUENCE [LARGE SCALE GENOMIC DNA]</scope>
    <source>
        <strain evidence="7">MBHS1</strain>
    </source>
</reference>
<feature type="domain" description="Cytochrome c" evidence="6">
    <location>
        <begin position="138"/>
        <end position="220"/>
    </location>
</feature>
<keyword evidence="3 4" id="KW-0408">Iron</keyword>
<gene>
    <name evidence="7" type="primary">cycA_2</name>
    <name evidence="7" type="ORF">MBHS_02225</name>
</gene>
<evidence type="ECO:0000256" key="5">
    <source>
        <dbReference type="SAM" id="MobiDB-lite"/>
    </source>
</evidence>